<comment type="caution">
    <text evidence="2">The sequence shown here is derived from an EMBL/GenBank/DDBJ whole genome shotgun (WGS) entry which is preliminary data.</text>
</comment>
<accession>A0A8H7MGX6</accession>
<evidence type="ECO:0000256" key="1">
    <source>
        <dbReference type="SAM" id="MobiDB-lite"/>
    </source>
</evidence>
<dbReference type="OrthoDB" id="3782326at2759"/>
<feature type="region of interest" description="Disordered" evidence="1">
    <location>
        <begin position="90"/>
        <end position="117"/>
    </location>
</feature>
<dbReference type="AlphaFoldDB" id="A0A8H7MGX6"/>
<feature type="compositionally biased region" description="Low complexity" evidence="1">
    <location>
        <begin position="28"/>
        <end position="52"/>
    </location>
</feature>
<name>A0A8H7MGX6_9PLEO</name>
<gene>
    <name evidence="2" type="ORF">EKO04_007341</name>
</gene>
<feature type="region of interest" description="Disordered" evidence="1">
    <location>
        <begin position="162"/>
        <end position="187"/>
    </location>
</feature>
<protein>
    <submittedName>
        <fullName evidence="2">Uncharacterized protein</fullName>
    </submittedName>
</protein>
<organism evidence="2 3">
    <name type="scientific">Ascochyta lentis</name>
    <dbReference type="NCBI Taxonomy" id="205686"/>
    <lineage>
        <taxon>Eukaryota</taxon>
        <taxon>Fungi</taxon>
        <taxon>Dikarya</taxon>
        <taxon>Ascomycota</taxon>
        <taxon>Pezizomycotina</taxon>
        <taxon>Dothideomycetes</taxon>
        <taxon>Pleosporomycetidae</taxon>
        <taxon>Pleosporales</taxon>
        <taxon>Pleosporineae</taxon>
        <taxon>Didymellaceae</taxon>
        <taxon>Ascochyta</taxon>
    </lineage>
</organism>
<sequence length="209" mass="22519">MPSFFKKLLYGKELSNPYLNRYHPGHNTVPTSQQTQHQQQQPQTFYPTYPQPAAHFPTPLTRVEPRSLTPPLYNDLLGEARLVAGRHPVTGRVANPTEDTNTAANTTANTDTEPNPYLHGGDAAMGRPVARGTVNHAGIFVQEGGPKPGGARMLLKSGEKQAAAAREGNGGETRCGGRRRREMEESGAVAGAGFYGPARPVVREFYGGG</sequence>
<evidence type="ECO:0000313" key="2">
    <source>
        <dbReference type="EMBL" id="KAF9694330.1"/>
    </source>
</evidence>
<proteinExistence type="predicted"/>
<dbReference type="EMBL" id="RZGK01000013">
    <property type="protein sequence ID" value="KAF9694330.1"/>
    <property type="molecule type" value="Genomic_DNA"/>
</dbReference>
<reference evidence="2" key="1">
    <citation type="submission" date="2018-12" db="EMBL/GenBank/DDBJ databases">
        <authorList>
            <person name="Syme R.A."/>
            <person name="Farfan-Caceres L."/>
            <person name="Lichtenzveig J."/>
        </authorList>
    </citation>
    <scope>NUCLEOTIDE SEQUENCE</scope>
    <source>
        <strain evidence="2">Al4</strain>
    </source>
</reference>
<feature type="compositionally biased region" description="Low complexity" evidence="1">
    <location>
        <begin position="94"/>
        <end position="115"/>
    </location>
</feature>
<dbReference type="Proteomes" id="UP000651452">
    <property type="component" value="Unassembled WGS sequence"/>
</dbReference>
<evidence type="ECO:0000313" key="3">
    <source>
        <dbReference type="Proteomes" id="UP000651452"/>
    </source>
</evidence>
<reference evidence="2" key="2">
    <citation type="submission" date="2020-09" db="EMBL/GenBank/DDBJ databases">
        <title>Reference genome assembly for Australian Ascochyta lentis isolate Al4.</title>
        <authorList>
            <person name="Lee R.C."/>
            <person name="Farfan-Caceres L.M."/>
            <person name="Debler J.W."/>
            <person name="Williams A.H."/>
            <person name="Henares B.M."/>
        </authorList>
    </citation>
    <scope>NUCLEOTIDE SEQUENCE</scope>
    <source>
        <strain evidence="2">Al4</strain>
    </source>
</reference>
<feature type="region of interest" description="Disordered" evidence="1">
    <location>
        <begin position="19"/>
        <end position="65"/>
    </location>
</feature>
<keyword evidence="3" id="KW-1185">Reference proteome</keyword>